<evidence type="ECO:0000313" key="4">
    <source>
        <dbReference type="Proteomes" id="UP001374893"/>
    </source>
</evidence>
<keyword evidence="2" id="KW-0812">Transmembrane</keyword>
<feature type="transmembrane region" description="Helical" evidence="2">
    <location>
        <begin position="6"/>
        <end position="25"/>
    </location>
</feature>
<keyword evidence="4" id="KW-1185">Reference proteome</keyword>
<evidence type="ECO:0000256" key="2">
    <source>
        <dbReference type="SAM" id="Phobius"/>
    </source>
</evidence>
<dbReference type="Proteomes" id="UP001374893">
    <property type="component" value="Chromosome"/>
</dbReference>
<feature type="compositionally biased region" description="Basic and acidic residues" evidence="1">
    <location>
        <begin position="51"/>
        <end position="62"/>
    </location>
</feature>
<feature type="region of interest" description="Disordered" evidence="1">
    <location>
        <begin position="29"/>
        <end position="75"/>
    </location>
</feature>
<evidence type="ECO:0000256" key="1">
    <source>
        <dbReference type="SAM" id="MobiDB-lite"/>
    </source>
</evidence>
<evidence type="ECO:0000313" key="3">
    <source>
        <dbReference type="EMBL" id="BCX48379.1"/>
    </source>
</evidence>
<reference evidence="3 4" key="1">
    <citation type="submission" date="2021-06" db="EMBL/GenBank/DDBJ databases">
        <title>Complete genome of Haloferula helveola possessing various polysaccharide degrading enzymes.</title>
        <authorList>
            <person name="Takami H."/>
            <person name="Huang C."/>
            <person name="Hamasaki K."/>
        </authorList>
    </citation>
    <scope>NUCLEOTIDE SEQUENCE [LARGE SCALE GENOMIC DNA]</scope>
    <source>
        <strain evidence="3 4">CN-1</strain>
    </source>
</reference>
<dbReference type="RefSeq" id="WP_338684550.1">
    <property type="nucleotide sequence ID" value="NZ_AP024702.1"/>
</dbReference>
<organism evidence="3 4">
    <name type="scientific">Haloferula helveola</name>
    <dbReference type="NCBI Taxonomy" id="490095"/>
    <lineage>
        <taxon>Bacteria</taxon>
        <taxon>Pseudomonadati</taxon>
        <taxon>Verrucomicrobiota</taxon>
        <taxon>Verrucomicrobiia</taxon>
        <taxon>Verrucomicrobiales</taxon>
        <taxon>Verrucomicrobiaceae</taxon>
        <taxon>Haloferula</taxon>
    </lineage>
</organism>
<protein>
    <submittedName>
        <fullName evidence="3">Uncharacterized protein</fullName>
    </submittedName>
</protein>
<gene>
    <name evidence="3" type="ORF">HAHE_22870</name>
</gene>
<keyword evidence="2" id="KW-0472">Membrane</keyword>
<name>A0ABM7RAF1_9BACT</name>
<proteinExistence type="predicted"/>
<keyword evidence="2" id="KW-1133">Transmembrane helix</keyword>
<sequence>MSTKAIPRIVVPAVVIGIAVVFVIMRSRDGSQDGDQPQTPDPVPAAVTESTKAEPTSDRPASDPKISSRQAPASRTDALVAKYGESRVELAGEVALDVLSLVDAAAGAQEALKENPADDPATDASILGGLSGVALREDQSEEVGRLYQEFRQREFDDLQTEASDYRKDASPLMELLLAADAASRGELDPAEYSDWLPDHAGALASLMDFSRTRGYLGSNPMDDAAFVERYRQVLDSDQRQALDDHLAYLALRDAASSASPFPPMDLEAMQHKATYAEEATVSLRQLVTAPTE</sequence>
<accession>A0ABM7RAF1</accession>
<dbReference type="EMBL" id="AP024702">
    <property type="protein sequence ID" value="BCX48379.1"/>
    <property type="molecule type" value="Genomic_DNA"/>
</dbReference>